<dbReference type="AlphaFoldDB" id="N0DXJ5"/>
<comment type="caution">
    <text evidence="4">The sequence shown here is derived from an EMBL/GenBank/DDBJ whole genome shotgun (WGS) entry which is preliminary data.</text>
</comment>
<dbReference type="GO" id="GO:0043546">
    <property type="term" value="F:molybdopterin cofactor binding"/>
    <property type="evidence" value="ECO:0007669"/>
    <property type="project" value="TreeGrafter"/>
</dbReference>
<dbReference type="Gene3D" id="2.60.40.650">
    <property type="match status" value="1"/>
</dbReference>
<feature type="transmembrane region" description="Helical" evidence="2">
    <location>
        <begin position="68"/>
        <end position="89"/>
    </location>
</feature>
<dbReference type="PANTHER" id="PTHR19372">
    <property type="entry name" value="SULFITE REDUCTASE"/>
    <property type="match status" value="1"/>
</dbReference>
<dbReference type="InterPro" id="IPR000572">
    <property type="entry name" value="OxRdtase_Mopterin-bd_dom"/>
</dbReference>
<evidence type="ECO:0000256" key="1">
    <source>
        <dbReference type="SAM" id="MobiDB-lite"/>
    </source>
</evidence>
<protein>
    <submittedName>
        <fullName evidence="4">Putative membrane-bound oxidoreductase</fullName>
    </submittedName>
</protein>
<sequence>MGAPTAPIRYAAIGMLAAAAGVGVGHLVAAIVAPQSSPVLAVGSTIIDSTPTPVKEWAIRTFGALDKVVLLGSVTLVTAVLAALVGLLGRARRGPAVALIVLLPGLTTLAAILRPGAALVDALAGLAAMGVGALAFTHLLRSLDGETRESSVVDSDSARRPSESPLDHSAHAMGHPGRTHRRQFILGAGATGAGALLAGGAGQAMIVRDRAVADVALPTPAGAVGPLPIGLEATTKGISPLRTPTESFYRVDTALTIPRVDPTTWTLTIDGMVAQELTVTYDDILGMDLVERDITLNCVSNEVGGPYIGSARWTGVPVRALLERVGIDRGVDQILSTSVDGMNISTPVQALLDDREALLVVGMDGRPLPAKHGFPVRLLTPGLYGFVGATKWLERLTATTYAAKPAYWTERDWATDAPVRTQSRIDTPKGLGGLRAGQVAIGGVAWSQAHQGIRRVEVRVDDGPWVEATLGPEVGAAYWRQWSMSWEATPGRHQLTVRATDGEGTVQATERLDPFPSGAQGLHSIVVIVD</sequence>
<dbReference type="RefSeq" id="WP_010851411.1">
    <property type="nucleotide sequence ID" value="NZ_HF570956.1"/>
</dbReference>
<name>N0DXJ5_9MICO</name>
<dbReference type="GO" id="GO:0008482">
    <property type="term" value="F:sulfite oxidase activity"/>
    <property type="evidence" value="ECO:0007669"/>
    <property type="project" value="TreeGrafter"/>
</dbReference>
<proteinExistence type="predicted"/>
<gene>
    <name evidence="4" type="ORF">BN10_1030006</name>
</gene>
<dbReference type="STRING" id="1193181.BN10_1030006"/>
<dbReference type="GO" id="GO:0020037">
    <property type="term" value="F:heme binding"/>
    <property type="evidence" value="ECO:0007669"/>
    <property type="project" value="TreeGrafter"/>
</dbReference>
<evidence type="ECO:0000313" key="5">
    <source>
        <dbReference type="Proteomes" id="UP000013167"/>
    </source>
</evidence>
<dbReference type="InterPro" id="IPR014756">
    <property type="entry name" value="Ig_E-set"/>
</dbReference>
<feature type="domain" description="Oxidoreductase molybdopterin-binding" evidence="3">
    <location>
        <begin position="255"/>
        <end position="408"/>
    </location>
</feature>
<keyword evidence="2" id="KW-1133">Transmembrane helix</keyword>
<evidence type="ECO:0000256" key="2">
    <source>
        <dbReference type="SAM" id="Phobius"/>
    </source>
</evidence>
<dbReference type="Pfam" id="PF00174">
    <property type="entry name" value="Oxidored_molyb"/>
    <property type="match status" value="1"/>
</dbReference>
<feature type="transmembrane region" description="Helical" evidence="2">
    <location>
        <begin position="12"/>
        <end position="33"/>
    </location>
</feature>
<accession>N0DXJ5</accession>
<keyword evidence="2" id="KW-0472">Membrane</keyword>
<dbReference type="Gene3D" id="3.90.420.10">
    <property type="entry name" value="Oxidoreductase, molybdopterin-binding domain"/>
    <property type="match status" value="1"/>
</dbReference>
<feature type="transmembrane region" description="Helical" evidence="2">
    <location>
        <begin position="96"/>
        <end position="113"/>
    </location>
</feature>
<feature type="compositionally biased region" description="Basic and acidic residues" evidence="1">
    <location>
        <begin position="150"/>
        <end position="170"/>
    </location>
</feature>
<feature type="transmembrane region" description="Helical" evidence="2">
    <location>
        <begin position="119"/>
        <end position="140"/>
    </location>
</feature>
<dbReference type="InterPro" id="IPR036374">
    <property type="entry name" value="OxRdtase_Mopterin-bd_sf"/>
</dbReference>
<dbReference type="SUPFAM" id="SSF81296">
    <property type="entry name" value="E set domains"/>
    <property type="match status" value="1"/>
</dbReference>
<feature type="transmembrane region" description="Helical" evidence="2">
    <location>
        <begin position="184"/>
        <end position="206"/>
    </location>
</feature>
<evidence type="ECO:0000313" key="4">
    <source>
        <dbReference type="EMBL" id="CCH68507.1"/>
    </source>
</evidence>
<keyword evidence="2" id="KW-0812">Transmembrane</keyword>
<keyword evidence="5" id="KW-1185">Reference proteome</keyword>
<organism evidence="4 5">
    <name type="scientific">Phycicoccus elongatus Lp2</name>
    <dbReference type="NCBI Taxonomy" id="1193181"/>
    <lineage>
        <taxon>Bacteria</taxon>
        <taxon>Bacillati</taxon>
        <taxon>Actinomycetota</taxon>
        <taxon>Actinomycetes</taxon>
        <taxon>Micrococcales</taxon>
        <taxon>Intrasporangiaceae</taxon>
        <taxon>Phycicoccus</taxon>
    </lineage>
</organism>
<dbReference type="Proteomes" id="UP000013167">
    <property type="component" value="Unassembled WGS sequence"/>
</dbReference>
<reference evidence="4 5" key="1">
    <citation type="journal article" date="2013" name="ISME J.">
        <title>A metabolic model for members of the genus Tetrasphaera involved in enhanced biological phosphorus removal.</title>
        <authorList>
            <person name="Kristiansen R."/>
            <person name="Nguyen H.T.T."/>
            <person name="Saunders A.M."/>
            <person name="Nielsen J.L."/>
            <person name="Wimmer R."/>
            <person name="Le V.Q."/>
            <person name="McIlroy S.J."/>
            <person name="Petrovski S."/>
            <person name="Seviour R.J."/>
            <person name="Calteau A."/>
            <person name="Nielsen K.L."/>
            <person name="Nielsen P.H."/>
        </authorList>
    </citation>
    <scope>NUCLEOTIDE SEQUENCE [LARGE SCALE GENOMIC DNA]</scope>
    <source>
        <strain evidence="4 5">Lp2</strain>
    </source>
</reference>
<dbReference type="EMBL" id="CAIZ01000006">
    <property type="protein sequence ID" value="CCH68507.1"/>
    <property type="molecule type" value="Genomic_DNA"/>
</dbReference>
<dbReference type="GO" id="GO:0006790">
    <property type="term" value="P:sulfur compound metabolic process"/>
    <property type="evidence" value="ECO:0007669"/>
    <property type="project" value="TreeGrafter"/>
</dbReference>
<dbReference type="SUPFAM" id="SSF56524">
    <property type="entry name" value="Oxidoreductase molybdopterin-binding domain"/>
    <property type="match status" value="1"/>
</dbReference>
<dbReference type="HOGENOM" id="CLU_003827_2_0_11"/>
<dbReference type="eggNOG" id="COG2041">
    <property type="taxonomic scope" value="Bacteria"/>
</dbReference>
<dbReference type="PANTHER" id="PTHR19372:SF7">
    <property type="entry name" value="SULFITE OXIDASE, MITOCHONDRIAL"/>
    <property type="match status" value="1"/>
</dbReference>
<evidence type="ECO:0000259" key="3">
    <source>
        <dbReference type="Pfam" id="PF00174"/>
    </source>
</evidence>
<feature type="region of interest" description="Disordered" evidence="1">
    <location>
        <begin position="150"/>
        <end position="176"/>
    </location>
</feature>